<dbReference type="EMBL" id="BIFH01000027">
    <property type="protein sequence ID" value="GCD98234.1"/>
    <property type="molecule type" value="Genomic_DNA"/>
</dbReference>
<dbReference type="GO" id="GO:0016747">
    <property type="term" value="F:acyltransferase activity, transferring groups other than amino-acyl groups"/>
    <property type="evidence" value="ECO:0007669"/>
    <property type="project" value="InterPro"/>
</dbReference>
<dbReference type="AlphaFoldDB" id="A0A401YUD5"/>
<evidence type="ECO:0000313" key="4">
    <source>
        <dbReference type="EMBL" id="GCD98234.1"/>
    </source>
</evidence>
<sequence>MTSRFALRPGGVAEVTAMHGLLVEVYTDAYAHRVATGNPFASPGSFAERLERHRARPGFSWVGAWSDGELVGYSYGQRPDPRYWFGDELADEHEPLTEMRLFVTNELMVRQAWRDQGIGRLLHDALIDAREAVTHLGLYVRPDNEPAVHLYTRLGYERIGTRQLAYEGAPLFDVMLRAVSKGS</sequence>
<evidence type="ECO:0000256" key="1">
    <source>
        <dbReference type="ARBA" id="ARBA00022679"/>
    </source>
</evidence>
<dbReference type="Pfam" id="PF00583">
    <property type="entry name" value="Acetyltransf_1"/>
    <property type="match status" value="1"/>
</dbReference>
<evidence type="ECO:0000313" key="5">
    <source>
        <dbReference type="Proteomes" id="UP000286931"/>
    </source>
</evidence>
<name>A0A401YUD5_9ACTN</name>
<evidence type="ECO:0000259" key="3">
    <source>
        <dbReference type="PROSITE" id="PS51186"/>
    </source>
</evidence>
<feature type="domain" description="N-acetyltransferase" evidence="3">
    <location>
        <begin position="5"/>
        <end position="177"/>
    </location>
</feature>
<evidence type="ECO:0000256" key="2">
    <source>
        <dbReference type="ARBA" id="ARBA00023315"/>
    </source>
</evidence>
<dbReference type="Proteomes" id="UP000286931">
    <property type="component" value="Unassembled WGS sequence"/>
</dbReference>
<gene>
    <name evidence="4" type="ORF">EHYA_05937</name>
</gene>
<keyword evidence="1" id="KW-0808">Transferase</keyword>
<proteinExistence type="predicted"/>
<protein>
    <recommendedName>
        <fullName evidence="3">N-acetyltransferase domain-containing protein</fullName>
    </recommendedName>
</protein>
<keyword evidence="5" id="KW-1185">Reference proteome</keyword>
<dbReference type="PROSITE" id="PS51186">
    <property type="entry name" value="GNAT"/>
    <property type="match status" value="1"/>
</dbReference>
<keyword evidence="2" id="KW-0012">Acyltransferase</keyword>
<reference evidence="4 5" key="1">
    <citation type="submission" date="2018-12" db="EMBL/GenBank/DDBJ databases">
        <title>Draft genome sequence of Embleya hyalina NBRC 13850T.</title>
        <authorList>
            <person name="Komaki H."/>
            <person name="Hosoyama A."/>
            <person name="Kimura A."/>
            <person name="Ichikawa N."/>
            <person name="Tamura T."/>
        </authorList>
    </citation>
    <scope>NUCLEOTIDE SEQUENCE [LARGE SCALE GENOMIC DNA]</scope>
    <source>
        <strain evidence="4 5">NBRC 13850</strain>
    </source>
</reference>
<dbReference type="PANTHER" id="PTHR43877:SF1">
    <property type="entry name" value="ACETYLTRANSFERASE"/>
    <property type="match status" value="1"/>
</dbReference>
<dbReference type="OrthoDB" id="4536199at2"/>
<dbReference type="InterPro" id="IPR000182">
    <property type="entry name" value="GNAT_dom"/>
</dbReference>
<dbReference type="InterPro" id="IPR016181">
    <property type="entry name" value="Acyl_CoA_acyltransferase"/>
</dbReference>
<dbReference type="Gene3D" id="3.40.630.30">
    <property type="match status" value="1"/>
</dbReference>
<organism evidence="4 5">
    <name type="scientific">Embleya hyalina</name>
    <dbReference type="NCBI Taxonomy" id="516124"/>
    <lineage>
        <taxon>Bacteria</taxon>
        <taxon>Bacillati</taxon>
        <taxon>Actinomycetota</taxon>
        <taxon>Actinomycetes</taxon>
        <taxon>Kitasatosporales</taxon>
        <taxon>Streptomycetaceae</taxon>
        <taxon>Embleya</taxon>
    </lineage>
</organism>
<comment type="caution">
    <text evidence="4">The sequence shown here is derived from an EMBL/GenBank/DDBJ whole genome shotgun (WGS) entry which is preliminary data.</text>
</comment>
<dbReference type="PANTHER" id="PTHR43877">
    <property type="entry name" value="AMINOALKYLPHOSPHONATE N-ACETYLTRANSFERASE-RELATED-RELATED"/>
    <property type="match status" value="1"/>
</dbReference>
<dbReference type="SUPFAM" id="SSF55729">
    <property type="entry name" value="Acyl-CoA N-acyltransferases (Nat)"/>
    <property type="match status" value="1"/>
</dbReference>
<accession>A0A401YUD5</accession>
<dbReference type="InterPro" id="IPR050832">
    <property type="entry name" value="Bact_Acetyltransf"/>
</dbReference>
<dbReference type="RefSeq" id="WP_160161604.1">
    <property type="nucleotide sequence ID" value="NZ_BIFH01000027.1"/>
</dbReference>